<dbReference type="PATRIC" id="fig|1538.10.peg.1476"/>
<dbReference type="Proteomes" id="UP000077407">
    <property type="component" value="Unassembled WGS sequence"/>
</dbReference>
<dbReference type="PRINTS" id="PR00419">
    <property type="entry name" value="ADXRDTASE"/>
</dbReference>
<evidence type="ECO:0000313" key="5">
    <source>
        <dbReference type="EMBL" id="OAA90905.1"/>
    </source>
</evidence>
<organism evidence="5 6">
    <name type="scientific">Clostridium ljungdahlii</name>
    <dbReference type="NCBI Taxonomy" id="1538"/>
    <lineage>
        <taxon>Bacteria</taxon>
        <taxon>Bacillati</taxon>
        <taxon>Bacillota</taxon>
        <taxon>Clostridia</taxon>
        <taxon>Eubacteriales</taxon>
        <taxon>Clostridiaceae</taxon>
        <taxon>Clostridium</taxon>
    </lineage>
</organism>
<dbReference type="EMBL" id="LITT01000009">
    <property type="protein sequence ID" value="OAA90905.1"/>
    <property type="molecule type" value="Genomic_DNA"/>
</dbReference>
<dbReference type="SUPFAM" id="SSF51905">
    <property type="entry name" value="FAD/NAD(P)-binding domain"/>
    <property type="match status" value="1"/>
</dbReference>
<dbReference type="InterPro" id="IPR040131">
    <property type="entry name" value="MnmG_N"/>
</dbReference>
<evidence type="ECO:0000259" key="4">
    <source>
        <dbReference type="Pfam" id="PF01134"/>
    </source>
</evidence>
<evidence type="ECO:0000256" key="3">
    <source>
        <dbReference type="ARBA" id="ARBA00022827"/>
    </source>
</evidence>
<dbReference type="Gene3D" id="3.50.50.60">
    <property type="entry name" value="FAD/NAD(P)-binding domain"/>
    <property type="match status" value="1"/>
</dbReference>
<evidence type="ECO:0000256" key="2">
    <source>
        <dbReference type="ARBA" id="ARBA00022630"/>
    </source>
</evidence>
<dbReference type="InterPro" id="IPR036188">
    <property type="entry name" value="FAD/NAD-bd_sf"/>
</dbReference>
<reference evidence="5 6" key="1">
    <citation type="journal article" date="2015" name="Biotechnol. Bioeng.">
        <title>Genome sequence and phenotypic characterization of Caulobacter segnis.</title>
        <authorList>
            <person name="Patel S."/>
            <person name="Fletcher B."/>
            <person name="Scott D.C."/>
            <person name="Ely B."/>
        </authorList>
    </citation>
    <scope>NUCLEOTIDE SEQUENCE [LARGE SCALE GENOMIC DNA]</scope>
    <source>
        <strain evidence="5 6">ERI-2</strain>
    </source>
</reference>
<accession>A0A162J692</accession>
<protein>
    <submittedName>
        <fullName evidence="5">Putative succinate dehydrogenase</fullName>
    </submittedName>
</protein>
<dbReference type="Pfam" id="PF01134">
    <property type="entry name" value="GIDA"/>
    <property type="match status" value="1"/>
</dbReference>
<feature type="domain" description="MnmG N-terminal" evidence="4">
    <location>
        <begin position="2"/>
        <end position="77"/>
    </location>
</feature>
<proteinExistence type="predicted"/>
<sequence length="94" mass="9928">MKIIVIGSGWSGCSAALSAKKAGADVVVYEKTDMVLGLGNVGGIMRNNGRYTAAEEITALGAGDLISITDSLTRHKNLDFPGHKHAPFIVLRPY</sequence>
<keyword evidence="3" id="KW-0274">FAD</keyword>
<dbReference type="OrthoDB" id="2181at2"/>
<comment type="cofactor">
    <cofactor evidence="1">
        <name>FAD</name>
        <dbReference type="ChEBI" id="CHEBI:57692"/>
    </cofactor>
</comment>
<evidence type="ECO:0000313" key="6">
    <source>
        <dbReference type="Proteomes" id="UP000077407"/>
    </source>
</evidence>
<dbReference type="AlphaFoldDB" id="A0A162J692"/>
<gene>
    <name evidence="5" type="ORF">WY13_00971</name>
</gene>
<comment type="caution">
    <text evidence="5">The sequence shown here is derived from an EMBL/GenBank/DDBJ whole genome shotgun (WGS) entry which is preliminary data.</text>
</comment>
<evidence type="ECO:0000256" key="1">
    <source>
        <dbReference type="ARBA" id="ARBA00001974"/>
    </source>
</evidence>
<keyword evidence="2" id="KW-0285">Flavoprotein</keyword>
<name>A0A162J692_9CLOT</name>